<name>A0AAV9I9V1_9RHOD</name>
<evidence type="ECO:0000256" key="1">
    <source>
        <dbReference type="SAM" id="MobiDB-lite"/>
    </source>
</evidence>
<organism evidence="3 4">
    <name type="scientific">Galdieria yellowstonensis</name>
    <dbReference type="NCBI Taxonomy" id="3028027"/>
    <lineage>
        <taxon>Eukaryota</taxon>
        <taxon>Rhodophyta</taxon>
        <taxon>Bangiophyceae</taxon>
        <taxon>Galdieriales</taxon>
        <taxon>Galdieriaceae</taxon>
        <taxon>Galdieria</taxon>
    </lineage>
</organism>
<reference evidence="3 4" key="1">
    <citation type="submission" date="2022-07" db="EMBL/GenBank/DDBJ databases">
        <title>Genome-wide signatures of adaptation to extreme environments.</title>
        <authorList>
            <person name="Cho C.H."/>
            <person name="Yoon H.S."/>
        </authorList>
    </citation>
    <scope>NUCLEOTIDE SEQUENCE [LARGE SCALE GENOMIC DNA]</scope>
    <source>
        <strain evidence="3 4">108.79 E11</strain>
    </source>
</reference>
<dbReference type="PIRSF" id="PIRSF030333">
    <property type="entry name" value="UCP030333_Alba"/>
    <property type="match status" value="1"/>
</dbReference>
<dbReference type="PANTHER" id="PTHR31947:SF36">
    <property type="entry name" value="DNA_RNA-BINDING PROTEIN ALBA-LIKE DOMAIN-CONTAINING PROTEIN"/>
    <property type="match status" value="1"/>
</dbReference>
<feature type="region of interest" description="Disordered" evidence="1">
    <location>
        <begin position="1"/>
        <end position="22"/>
    </location>
</feature>
<evidence type="ECO:0000313" key="4">
    <source>
        <dbReference type="Proteomes" id="UP001300502"/>
    </source>
</evidence>
<dbReference type="Proteomes" id="UP001300502">
    <property type="component" value="Unassembled WGS sequence"/>
</dbReference>
<dbReference type="Gene3D" id="3.30.110.20">
    <property type="entry name" value="Alba-like domain"/>
    <property type="match status" value="1"/>
</dbReference>
<accession>A0AAV9I9V1</accession>
<gene>
    <name evidence="3" type="ORF">GAYE_SCF02G2083</name>
</gene>
<evidence type="ECO:0000259" key="2">
    <source>
        <dbReference type="Pfam" id="PF01918"/>
    </source>
</evidence>
<feature type="domain" description="DNA/RNA-binding protein Alba-like" evidence="2">
    <location>
        <begin position="21"/>
        <end position="79"/>
    </location>
</feature>
<dbReference type="InterPro" id="IPR036882">
    <property type="entry name" value="Alba-like_dom_sf"/>
</dbReference>
<dbReference type="GO" id="GO:0003723">
    <property type="term" value="F:RNA binding"/>
    <property type="evidence" value="ECO:0007669"/>
    <property type="project" value="TreeGrafter"/>
</dbReference>
<evidence type="ECO:0000313" key="3">
    <source>
        <dbReference type="EMBL" id="KAK4524184.1"/>
    </source>
</evidence>
<protein>
    <recommendedName>
        <fullName evidence="2">DNA/RNA-binding protein Alba-like domain-containing protein</fullName>
    </recommendedName>
</protein>
<dbReference type="InterPro" id="IPR014560">
    <property type="entry name" value="UCP030333_Alba"/>
</dbReference>
<proteinExistence type="predicted"/>
<dbReference type="AlphaFoldDB" id="A0AAV9I9V1"/>
<keyword evidence="4" id="KW-1185">Reference proteome</keyword>
<comment type="caution">
    <text evidence="3">The sequence shown here is derived from an EMBL/GenBank/DDBJ whole genome shotgun (WGS) entry which is preliminary data.</text>
</comment>
<dbReference type="SUPFAM" id="SSF82704">
    <property type="entry name" value="AlbA-like"/>
    <property type="match status" value="1"/>
</dbReference>
<dbReference type="Pfam" id="PF01918">
    <property type="entry name" value="Alba"/>
    <property type="match status" value="1"/>
</dbReference>
<dbReference type="InterPro" id="IPR002775">
    <property type="entry name" value="DNA/RNA-bd_Alba-like"/>
</dbReference>
<dbReference type="PANTHER" id="PTHR31947">
    <property type="entry name" value="DNA/RNA-BINDING PROTEIN ALBA 3"/>
    <property type="match status" value="1"/>
</dbReference>
<sequence>MRKPTDNGIPSTLDTENRPKNRIQVSREAKSVSFFVNLTKKFLQAEEEVELSGLGLAVTPAVTVAEILKNREYVYIKRIRTSLEERPGERRWAIPKARIQIWVTKSDKFHQLIAREQEALQSQTVA</sequence>
<dbReference type="EMBL" id="JANCYU010000022">
    <property type="protein sequence ID" value="KAK4524184.1"/>
    <property type="molecule type" value="Genomic_DNA"/>
</dbReference>
<dbReference type="GO" id="GO:0005634">
    <property type="term" value="C:nucleus"/>
    <property type="evidence" value="ECO:0007669"/>
    <property type="project" value="TreeGrafter"/>
</dbReference>